<organism evidence="1 2">
    <name type="scientific">Sphingomonas daechungensis</name>
    <dbReference type="NCBI Taxonomy" id="1176646"/>
    <lineage>
        <taxon>Bacteria</taxon>
        <taxon>Pseudomonadati</taxon>
        <taxon>Pseudomonadota</taxon>
        <taxon>Alphaproteobacteria</taxon>
        <taxon>Sphingomonadales</taxon>
        <taxon>Sphingomonadaceae</taxon>
        <taxon>Sphingomonas</taxon>
    </lineage>
</organism>
<dbReference type="EMBL" id="CP060780">
    <property type="protein sequence ID" value="QNP44532.1"/>
    <property type="molecule type" value="Genomic_DNA"/>
</dbReference>
<name>A0ABX6T6I9_9SPHN</name>
<evidence type="ECO:0000313" key="1">
    <source>
        <dbReference type="EMBL" id="QNP44532.1"/>
    </source>
</evidence>
<protein>
    <submittedName>
        <fullName evidence="1">Uncharacterized protein</fullName>
    </submittedName>
</protein>
<proteinExistence type="predicted"/>
<evidence type="ECO:0000313" key="2">
    <source>
        <dbReference type="Proteomes" id="UP000516134"/>
    </source>
</evidence>
<keyword evidence="2" id="KW-1185">Reference proteome</keyword>
<sequence>MLPALVLVRRTPEVDVSRLEIFGLVIRRQDEAMVDIPCAEAMLDLRI</sequence>
<gene>
    <name evidence="1" type="ORF">H9L15_10400</name>
</gene>
<dbReference type="Proteomes" id="UP000516134">
    <property type="component" value="Chromosome"/>
</dbReference>
<accession>A0ABX6T6I9</accession>
<reference evidence="1 2" key="1">
    <citation type="submission" date="2020-08" db="EMBL/GenBank/DDBJ databases">
        <title>Genome sequence of Sphingomonas daechungensis KACC 18115T.</title>
        <authorList>
            <person name="Hyun D.-W."/>
            <person name="Bae J.-W."/>
        </authorList>
    </citation>
    <scope>NUCLEOTIDE SEQUENCE [LARGE SCALE GENOMIC DNA]</scope>
    <source>
        <strain evidence="1 2">KACC 18115</strain>
    </source>
</reference>